<evidence type="ECO:0000313" key="9">
    <source>
        <dbReference type="Proteomes" id="UP000052015"/>
    </source>
</evidence>
<proteinExistence type="inferred from homology"/>
<dbReference type="PANTHER" id="PTHR43277">
    <property type="entry name" value="ARGININE DECARBOXYLASE"/>
    <property type="match status" value="1"/>
</dbReference>
<dbReference type="InterPro" id="IPR036633">
    <property type="entry name" value="Prn/Lys/Arg_de-COase_C_sf"/>
</dbReference>
<gene>
    <name evidence="8" type="primary">speA_2</name>
    <name evidence="8" type="ORF">ABG79_01523</name>
</gene>
<dbReference type="InterPro" id="IPR015421">
    <property type="entry name" value="PyrdxlP-dep_Trfase_major"/>
</dbReference>
<protein>
    <submittedName>
        <fullName evidence="8">Arginine decarboxylase</fullName>
        <ecNumber evidence="8">4.1.1.19</ecNumber>
    </submittedName>
</protein>
<organism evidence="8 9">
    <name type="scientific">Caloramator mitchellensis</name>
    <dbReference type="NCBI Taxonomy" id="908809"/>
    <lineage>
        <taxon>Bacteria</taxon>
        <taxon>Bacillati</taxon>
        <taxon>Bacillota</taxon>
        <taxon>Clostridia</taxon>
        <taxon>Eubacteriales</taxon>
        <taxon>Clostridiaceae</taxon>
        <taxon>Caloramator</taxon>
    </lineage>
</organism>
<dbReference type="SUPFAM" id="SSF53383">
    <property type="entry name" value="PLP-dependent transferases"/>
    <property type="match status" value="1"/>
</dbReference>
<dbReference type="InterPro" id="IPR000310">
    <property type="entry name" value="Orn/Lys/Arg_deCO2ase_major_dom"/>
</dbReference>
<dbReference type="Pfam" id="PF01276">
    <property type="entry name" value="OKR_DC_1"/>
    <property type="match status" value="1"/>
</dbReference>
<dbReference type="GO" id="GO:0008792">
    <property type="term" value="F:arginine decarboxylase activity"/>
    <property type="evidence" value="ECO:0007669"/>
    <property type="project" value="UniProtKB-EC"/>
</dbReference>
<evidence type="ECO:0000256" key="2">
    <source>
        <dbReference type="ARBA" id="ARBA00010671"/>
    </source>
</evidence>
<dbReference type="InterPro" id="IPR008286">
    <property type="entry name" value="Prn/Lys/Arg_de-COase_C"/>
</dbReference>
<keyword evidence="5 8" id="KW-0456">Lyase</keyword>
<evidence type="ECO:0000313" key="8">
    <source>
        <dbReference type="EMBL" id="KRQ86771.1"/>
    </source>
</evidence>
<dbReference type="EC" id="4.1.1.19" evidence="8"/>
<dbReference type="Proteomes" id="UP000052015">
    <property type="component" value="Unassembled WGS sequence"/>
</dbReference>
<keyword evidence="4" id="KW-0663">Pyridoxal phosphate</keyword>
<dbReference type="RefSeq" id="WP_057978743.1">
    <property type="nucleotide sequence ID" value="NZ_LKHP01000007.1"/>
</dbReference>
<dbReference type="Pfam" id="PF03711">
    <property type="entry name" value="OKR_DC_1_C"/>
    <property type="match status" value="1"/>
</dbReference>
<evidence type="ECO:0000256" key="3">
    <source>
        <dbReference type="ARBA" id="ARBA00022793"/>
    </source>
</evidence>
<dbReference type="InterPro" id="IPR052357">
    <property type="entry name" value="Orn_Lys_Arg_decarboxylase-I"/>
</dbReference>
<dbReference type="EMBL" id="LKHP01000007">
    <property type="protein sequence ID" value="KRQ86771.1"/>
    <property type="molecule type" value="Genomic_DNA"/>
</dbReference>
<keyword evidence="3" id="KW-0210">Decarboxylase</keyword>
<dbReference type="AlphaFoldDB" id="A0A0R3JTC1"/>
<sequence>MDTPILNGLLDYAMEENIPFHMPGHKNNKRGFSELEKIKDNLFSIDLTEVEGVDNLHNPEAMIKEGQIKLAKALGANESFILVNGSTSGVYSMILGLTKPKDKILIQRNCHRSVYMAAFLGDLEVEYINPTIIDEFNIPVSISIDEIISKIEKNKDAKAIVITYPTYYGTCADLGKIIEAAHKNGMYVLVDEAHGAHFGFSKLMPKTAMELGADVSVNSFHKTLPSLTQTAVLNVNKGVPIEGIKFMLRLFQSTSPSYIFMASVDVARFIMEKHGEGLMEELLENINKFKERIDDLKEFKVLDEKYIGKADIHDIDRSRIVINSYFGGKFLDGILRKEYNIQVEMADLNNIVLIGSISDKAEFYDKIYMALKDIAVKYKGSINKNVDMKCGFIDYKKAMSIKEAYYKEKRSVKIENAVGCISGEFVIPYPPGVPILVPGEIITKDILELITIYKENGISIVGIEDSSCDTINIL</sequence>
<evidence type="ECO:0000256" key="4">
    <source>
        <dbReference type="ARBA" id="ARBA00022898"/>
    </source>
</evidence>
<comment type="caution">
    <text evidence="8">The sequence shown here is derived from an EMBL/GenBank/DDBJ whole genome shotgun (WGS) entry which is preliminary data.</text>
</comment>
<dbReference type="SUPFAM" id="SSF55904">
    <property type="entry name" value="Ornithine decarboxylase C-terminal domain"/>
    <property type="match status" value="1"/>
</dbReference>
<evidence type="ECO:0000259" key="7">
    <source>
        <dbReference type="Pfam" id="PF03711"/>
    </source>
</evidence>
<evidence type="ECO:0000259" key="6">
    <source>
        <dbReference type="Pfam" id="PF01276"/>
    </source>
</evidence>
<name>A0A0R3JTC1_CALMK</name>
<dbReference type="OrthoDB" id="9815233at2"/>
<dbReference type="InterPro" id="IPR015424">
    <property type="entry name" value="PyrdxlP-dep_Trfase"/>
</dbReference>
<evidence type="ECO:0000256" key="5">
    <source>
        <dbReference type="ARBA" id="ARBA00023239"/>
    </source>
</evidence>
<dbReference type="Gene3D" id="3.40.640.10">
    <property type="entry name" value="Type I PLP-dependent aspartate aminotransferase-like (Major domain)"/>
    <property type="match status" value="1"/>
</dbReference>
<accession>A0A0R3JTC1</accession>
<dbReference type="PANTHER" id="PTHR43277:SF4">
    <property type="entry name" value="ARGININE DECARBOXYLASE"/>
    <property type="match status" value="1"/>
</dbReference>
<dbReference type="STRING" id="908809.ABG79_01523"/>
<feature type="domain" description="Orn/Lys/Arg decarboxylases family 1 pyridoxal-P attachment site" evidence="6">
    <location>
        <begin position="3"/>
        <end position="311"/>
    </location>
</feature>
<evidence type="ECO:0000256" key="1">
    <source>
        <dbReference type="ARBA" id="ARBA00001933"/>
    </source>
</evidence>
<dbReference type="Gene3D" id="3.90.105.10">
    <property type="entry name" value="Molybdopterin biosynthesis moea protein, domain 2"/>
    <property type="match status" value="1"/>
</dbReference>
<dbReference type="PATRIC" id="fig|908809.3.peg.1528"/>
<comment type="cofactor">
    <cofactor evidence="1">
        <name>pyridoxal 5'-phosphate</name>
        <dbReference type="ChEBI" id="CHEBI:597326"/>
    </cofactor>
</comment>
<keyword evidence="9" id="KW-1185">Reference proteome</keyword>
<reference evidence="8 9" key="1">
    <citation type="submission" date="2015-09" db="EMBL/GenBank/DDBJ databases">
        <title>Draft genome sequence of a Caloramator mitchellensis, a moderate thermophile from the Great Artesian Basin of Australia.</title>
        <authorList>
            <person name="Patel B.K."/>
        </authorList>
    </citation>
    <scope>NUCLEOTIDE SEQUENCE [LARGE SCALE GENOMIC DNA]</scope>
    <source>
        <strain evidence="8 9">VF08</strain>
    </source>
</reference>
<feature type="domain" description="Orn/Lys/Arg decarboxylase C-terminal" evidence="7">
    <location>
        <begin position="398"/>
        <end position="453"/>
    </location>
</feature>
<comment type="similarity">
    <text evidence="2">Belongs to the Orn/Lys/Arg decarboxylase class-I family.</text>
</comment>